<dbReference type="Proteomes" id="UP001499851">
    <property type="component" value="Unassembled WGS sequence"/>
</dbReference>
<proteinExistence type="predicted"/>
<evidence type="ECO:0000259" key="1">
    <source>
        <dbReference type="Pfam" id="PF13569"/>
    </source>
</evidence>
<feature type="domain" description="DUF4132" evidence="1">
    <location>
        <begin position="623"/>
        <end position="803"/>
    </location>
</feature>
<accession>A0ABP4TXD7</accession>
<name>A0ABP4TXD7_9ACTN</name>
<comment type="caution">
    <text evidence="2">The sequence shown here is derived from an EMBL/GenBank/DDBJ whole genome shotgun (WGS) entry which is preliminary data.</text>
</comment>
<dbReference type="Pfam" id="PF13569">
    <property type="entry name" value="DUF4132"/>
    <property type="match status" value="1"/>
</dbReference>
<protein>
    <recommendedName>
        <fullName evidence="1">DUF4132 domain-containing protein</fullName>
    </recommendedName>
</protein>
<dbReference type="RefSeq" id="WP_344492714.1">
    <property type="nucleotide sequence ID" value="NZ_BAAAQF010000035.1"/>
</dbReference>
<dbReference type="EMBL" id="BAAAQF010000035">
    <property type="protein sequence ID" value="GAA1695519.1"/>
    <property type="molecule type" value="Genomic_DNA"/>
</dbReference>
<gene>
    <name evidence="2" type="ORF">GCM10009830_49230</name>
</gene>
<evidence type="ECO:0000313" key="2">
    <source>
        <dbReference type="EMBL" id="GAA1695519.1"/>
    </source>
</evidence>
<sequence length="891" mass="98275">MRLPDEDAFALTPEQLAAAAPRRGGRSARPFTMRPNDTEWWRRAGIEARREVFLAAITAPSTEPPIAAALRRYLDGGPDPVGAAAAFLASDAAGSGLWLERGYSQYDAWLGEHSTEFAATAVMEYFTLRTAHPSNRRPFDPDRDHADRFAIVRAPADCTEGPARNLLHELRQLRTHLSTLPEDEYRRIEAVLEHQGREPYQRRARAFAMPERTDWVEQTCAEQPAWPFRDSRHRGLLLESVASIDQLAKAGVTGLPRGGDHARIVASLLDAVGPDIVPVILDADVLAWSDPEPRDHLIDVLATLPRDEAVRYFLGRIEEHREQPRLRQVADRFPVRTLRAITDLAEDADTVRRARFVALVRSSPLLDGPARDALDPADRDRIDGLLAWRGLPPETADAPAALAEPPRLQPHRRIPRAPDWAPMVTAIPLLTKGRTARLPQAAAGHLLAALALDTAKHPHPAVEAAIEHCDPASLREFSWAVFATWNLAGDRANPWAFTQLSRFADDGVVHRLAALVGEWPGQGLHKRAVRGLEMLGAIGTEEALTAVHRLSRQAAFKGLKKAASAEVDRIAARLGLDQDRLLDRLVPDVELDAEGRMTLDFGPRSFSVGFDEQLRPLVVEPGGRTRRSLPKPAAGDDPEAAAAAAARFERLKRGLKSVGTEQVRRMERAMTGGRVWSRPDFERYVAGHALMRHLARRLVWQYTTGKGWTAFRIAEDGGFADLRDDELRLPERSAVRLPHPLHLGAEAAAWAELLADYEVVQPFAQLDRRVFTLTREEAATGRVARFEGRVLPAKVLTGLARGRTRWKYTQAFSGRGGSGTYGLCRELADGGFLMLDLDPGIGFPVAAAAPEQRLRAVRFTTEEAADAPALRGLDPVPVSELLALLDGHAVR</sequence>
<reference evidence="3" key="1">
    <citation type="journal article" date="2019" name="Int. J. Syst. Evol. Microbiol.">
        <title>The Global Catalogue of Microorganisms (GCM) 10K type strain sequencing project: providing services to taxonomists for standard genome sequencing and annotation.</title>
        <authorList>
            <consortium name="The Broad Institute Genomics Platform"/>
            <consortium name="The Broad Institute Genome Sequencing Center for Infectious Disease"/>
            <person name="Wu L."/>
            <person name="Ma J."/>
        </authorList>
    </citation>
    <scope>NUCLEOTIDE SEQUENCE [LARGE SCALE GENOMIC DNA]</scope>
    <source>
        <strain evidence="3">JCM 16001</strain>
    </source>
</reference>
<organism evidence="2 3">
    <name type="scientific">Glycomyces endophyticus</name>
    <dbReference type="NCBI Taxonomy" id="480996"/>
    <lineage>
        <taxon>Bacteria</taxon>
        <taxon>Bacillati</taxon>
        <taxon>Actinomycetota</taxon>
        <taxon>Actinomycetes</taxon>
        <taxon>Glycomycetales</taxon>
        <taxon>Glycomycetaceae</taxon>
        <taxon>Glycomyces</taxon>
    </lineage>
</organism>
<dbReference type="InterPro" id="IPR025406">
    <property type="entry name" value="DUF4132"/>
</dbReference>
<evidence type="ECO:0000313" key="3">
    <source>
        <dbReference type="Proteomes" id="UP001499851"/>
    </source>
</evidence>
<keyword evidence="3" id="KW-1185">Reference proteome</keyword>